<sequence length="404" mass="44819">MPLDHRNRLFDFTALGIAALKHPRSKPPTRDNSRDAGYPRPPAQQWQRLPTEIFERILDFLHADKNALISCSVVCRDWFPTSRYHLFTGLLPVVPVALGENCHKVNTAVALAGDSLLYGTNNGIYLSRNRALTRVLKLPAVSQIDALETQDLLLVVSGRRLLVGPLSLATSSTPALLHSRLIVLSSDTSFFQVGDHAGKRVVCIVHAGRFSSHFKLMEVVEAPAGGGTHTLQHLRSFYLPDRARSVHIWNKTIGAGLRSGFQCVDPLSLVTFPVPVDPAPPVPDDKKCRAMFRVDERFLLCYDRCAFFMDKAGTSYEADFAIRWEEPTKQFALAAPYLLAFSATGLHVWRIDSGVHAQTVHGANIRLLSAAPRILVKMADGRILALRCAEPYAASVRERPREMV</sequence>
<evidence type="ECO:0000313" key="4">
    <source>
        <dbReference type="EMBL" id="KAF7356432.1"/>
    </source>
</evidence>
<dbReference type="GO" id="GO:0005085">
    <property type="term" value="F:guanyl-nucleotide exchange factor activity"/>
    <property type="evidence" value="ECO:0007669"/>
    <property type="project" value="UniProtKB-KW"/>
</dbReference>
<dbReference type="PANTHER" id="PTHR46572:SF2">
    <property type="entry name" value="RHO1 GDP-GTP EXCHANGE PROTEIN 1-RELATED"/>
    <property type="match status" value="1"/>
</dbReference>
<dbReference type="Proteomes" id="UP000620124">
    <property type="component" value="Unassembled WGS sequence"/>
</dbReference>
<dbReference type="PROSITE" id="PS50219">
    <property type="entry name" value="CNH"/>
    <property type="match status" value="1"/>
</dbReference>
<proteinExistence type="predicted"/>
<dbReference type="AlphaFoldDB" id="A0A8H6YC67"/>
<keyword evidence="5" id="KW-1185">Reference proteome</keyword>
<dbReference type="InterPro" id="IPR036047">
    <property type="entry name" value="F-box-like_dom_sf"/>
</dbReference>
<evidence type="ECO:0000313" key="5">
    <source>
        <dbReference type="Proteomes" id="UP000620124"/>
    </source>
</evidence>
<dbReference type="OrthoDB" id="2272012at2759"/>
<dbReference type="SMART" id="SM00036">
    <property type="entry name" value="CNH"/>
    <property type="match status" value="1"/>
</dbReference>
<name>A0A8H6YC67_9AGAR</name>
<keyword evidence="1" id="KW-0344">Guanine-nucleotide releasing factor</keyword>
<dbReference type="InterPro" id="IPR001810">
    <property type="entry name" value="F-box_dom"/>
</dbReference>
<feature type="domain" description="CNH" evidence="3">
    <location>
        <begin position="102"/>
        <end position="375"/>
    </location>
</feature>
<dbReference type="SUPFAM" id="SSF81383">
    <property type="entry name" value="F-box domain"/>
    <property type="match status" value="1"/>
</dbReference>
<dbReference type="InterPro" id="IPR052233">
    <property type="entry name" value="Rho-type_GEFs"/>
</dbReference>
<protein>
    <submittedName>
        <fullName evidence="4">CNH domain-containing protein</fullName>
    </submittedName>
</protein>
<dbReference type="Pfam" id="PF00780">
    <property type="entry name" value="CNH"/>
    <property type="match status" value="1"/>
</dbReference>
<organism evidence="4 5">
    <name type="scientific">Mycena venus</name>
    <dbReference type="NCBI Taxonomy" id="2733690"/>
    <lineage>
        <taxon>Eukaryota</taxon>
        <taxon>Fungi</taxon>
        <taxon>Dikarya</taxon>
        <taxon>Basidiomycota</taxon>
        <taxon>Agaricomycotina</taxon>
        <taxon>Agaricomycetes</taxon>
        <taxon>Agaricomycetidae</taxon>
        <taxon>Agaricales</taxon>
        <taxon>Marasmiineae</taxon>
        <taxon>Mycenaceae</taxon>
        <taxon>Mycena</taxon>
    </lineage>
</organism>
<dbReference type="PANTHER" id="PTHR46572">
    <property type="entry name" value="RHO1 GDP-GTP EXCHANGE PROTEIN 1-RELATED"/>
    <property type="match status" value="1"/>
</dbReference>
<dbReference type="Gene3D" id="1.20.1280.50">
    <property type="match status" value="1"/>
</dbReference>
<comment type="caution">
    <text evidence="4">The sequence shown here is derived from an EMBL/GenBank/DDBJ whole genome shotgun (WGS) entry which is preliminary data.</text>
</comment>
<feature type="region of interest" description="Disordered" evidence="2">
    <location>
        <begin position="22"/>
        <end position="43"/>
    </location>
</feature>
<evidence type="ECO:0000256" key="2">
    <source>
        <dbReference type="SAM" id="MobiDB-lite"/>
    </source>
</evidence>
<evidence type="ECO:0000256" key="1">
    <source>
        <dbReference type="ARBA" id="ARBA00022658"/>
    </source>
</evidence>
<reference evidence="4" key="1">
    <citation type="submission" date="2020-05" db="EMBL/GenBank/DDBJ databases">
        <title>Mycena genomes resolve the evolution of fungal bioluminescence.</title>
        <authorList>
            <person name="Tsai I.J."/>
        </authorList>
    </citation>
    <scope>NUCLEOTIDE SEQUENCE</scope>
    <source>
        <strain evidence="4">CCC161011</strain>
    </source>
</reference>
<evidence type="ECO:0000259" key="3">
    <source>
        <dbReference type="PROSITE" id="PS50219"/>
    </source>
</evidence>
<gene>
    <name evidence="4" type="ORF">MVEN_00976100</name>
</gene>
<accession>A0A8H6YC67</accession>
<dbReference type="Pfam" id="PF12937">
    <property type="entry name" value="F-box-like"/>
    <property type="match status" value="1"/>
</dbReference>
<dbReference type="InterPro" id="IPR001180">
    <property type="entry name" value="CNH_dom"/>
</dbReference>
<dbReference type="EMBL" id="JACAZI010000007">
    <property type="protein sequence ID" value="KAF7356432.1"/>
    <property type="molecule type" value="Genomic_DNA"/>
</dbReference>